<dbReference type="RefSeq" id="WP_261344398.1">
    <property type="nucleotide sequence ID" value="NZ_CP036426.1"/>
</dbReference>
<evidence type="ECO:0000313" key="2">
    <source>
        <dbReference type="Proteomes" id="UP000317835"/>
    </source>
</evidence>
<dbReference type="Proteomes" id="UP000317835">
    <property type="component" value="Chromosome"/>
</dbReference>
<gene>
    <name evidence="1" type="ORF">ElP_07420</name>
</gene>
<organism evidence="1 2">
    <name type="scientific">Tautonia plasticadhaerens</name>
    <dbReference type="NCBI Taxonomy" id="2527974"/>
    <lineage>
        <taxon>Bacteria</taxon>
        <taxon>Pseudomonadati</taxon>
        <taxon>Planctomycetota</taxon>
        <taxon>Planctomycetia</taxon>
        <taxon>Isosphaerales</taxon>
        <taxon>Isosphaeraceae</taxon>
        <taxon>Tautonia</taxon>
    </lineage>
</organism>
<protein>
    <submittedName>
        <fullName evidence="1">Uncharacterized protein</fullName>
    </submittedName>
</protein>
<dbReference type="AlphaFoldDB" id="A0A518GWD0"/>
<proteinExistence type="predicted"/>
<sequence>MIVVVLGASSSEARYADARNLYRFAWTTLGHEADSTAQAAGSGE</sequence>
<keyword evidence="2" id="KW-1185">Reference proteome</keyword>
<reference evidence="1 2" key="1">
    <citation type="submission" date="2019-02" db="EMBL/GenBank/DDBJ databases">
        <title>Deep-cultivation of Planctomycetes and their phenomic and genomic characterization uncovers novel biology.</title>
        <authorList>
            <person name="Wiegand S."/>
            <person name="Jogler M."/>
            <person name="Boedeker C."/>
            <person name="Pinto D."/>
            <person name="Vollmers J."/>
            <person name="Rivas-Marin E."/>
            <person name="Kohn T."/>
            <person name="Peeters S.H."/>
            <person name="Heuer A."/>
            <person name="Rast P."/>
            <person name="Oberbeckmann S."/>
            <person name="Bunk B."/>
            <person name="Jeske O."/>
            <person name="Meyerdierks A."/>
            <person name="Storesund J.E."/>
            <person name="Kallscheuer N."/>
            <person name="Luecker S."/>
            <person name="Lage O.M."/>
            <person name="Pohl T."/>
            <person name="Merkel B.J."/>
            <person name="Hornburger P."/>
            <person name="Mueller R.-W."/>
            <person name="Bruemmer F."/>
            <person name="Labrenz M."/>
            <person name="Spormann A.M."/>
            <person name="Op den Camp H."/>
            <person name="Overmann J."/>
            <person name="Amann R."/>
            <person name="Jetten M.S.M."/>
            <person name="Mascher T."/>
            <person name="Medema M.H."/>
            <person name="Devos D.P."/>
            <person name="Kaster A.-K."/>
            <person name="Ovreas L."/>
            <person name="Rohde M."/>
            <person name="Galperin M.Y."/>
            <person name="Jogler C."/>
        </authorList>
    </citation>
    <scope>NUCLEOTIDE SEQUENCE [LARGE SCALE GENOMIC DNA]</scope>
    <source>
        <strain evidence="1 2">ElP</strain>
    </source>
</reference>
<dbReference type="KEGG" id="tpla:ElP_07420"/>
<dbReference type="EMBL" id="CP036426">
    <property type="protein sequence ID" value="QDV32902.1"/>
    <property type="molecule type" value="Genomic_DNA"/>
</dbReference>
<accession>A0A518GWD0</accession>
<evidence type="ECO:0000313" key="1">
    <source>
        <dbReference type="EMBL" id="QDV32902.1"/>
    </source>
</evidence>
<name>A0A518GWD0_9BACT</name>